<evidence type="ECO:0000313" key="2">
    <source>
        <dbReference type="Proteomes" id="UP000823598"/>
    </source>
</evidence>
<protein>
    <submittedName>
        <fullName evidence="1">HAD-IIB family hydrolase</fullName>
    </submittedName>
</protein>
<organism evidence="1 2">
    <name type="scientific">Candidatus Limisoma faecipullorum</name>
    <dbReference type="NCBI Taxonomy" id="2840854"/>
    <lineage>
        <taxon>Bacteria</taxon>
        <taxon>Pseudomonadati</taxon>
        <taxon>Bacteroidota</taxon>
        <taxon>Bacteroidia</taxon>
        <taxon>Bacteroidales</taxon>
        <taxon>Candidatus Limisoma</taxon>
    </lineage>
</organism>
<keyword evidence="1" id="KW-0378">Hydrolase</keyword>
<dbReference type="Pfam" id="PF08282">
    <property type="entry name" value="Hydrolase_3"/>
    <property type="match status" value="1"/>
</dbReference>
<comment type="caution">
    <text evidence="1">The sequence shown here is derived from an EMBL/GenBank/DDBJ whole genome shotgun (WGS) entry which is preliminary data.</text>
</comment>
<dbReference type="EMBL" id="JADIMC010000034">
    <property type="protein sequence ID" value="MBO8475900.1"/>
    <property type="molecule type" value="Genomic_DNA"/>
</dbReference>
<dbReference type="SUPFAM" id="SSF56784">
    <property type="entry name" value="HAD-like"/>
    <property type="match status" value="1"/>
</dbReference>
<dbReference type="Proteomes" id="UP000823598">
    <property type="component" value="Unassembled WGS sequence"/>
</dbReference>
<dbReference type="Gene3D" id="3.40.50.1000">
    <property type="entry name" value="HAD superfamily/HAD-like"/>
    <property type="match status" value="1"/>
</dbReference>
<dbReference type="GO" id="GO:0016791">
    <property type="term" value="F:phosphatase activity"/>
    <property type="evidence" value="ECO:0007669"/>
    <property type="project" value="UniProtKB-ARBA"/>
</dbReference>
<dbReference type="PANTHER" id="PTHR10000">
    <property type="entry name" value="PHOSPHOSERINE PHOSPHATASE"/>
    <property type="match status" value="1"/>
</dbReference>
<dbReference type="GO" id="GO:0000287">
    <property type="term" value="F:magnesium ion binding"/>
    <property type="evidence" value="ECO:0007669"/>
    <property type="project" value="TreeGrafter"/>
</dbReference>
<dbReference type="AlphaFoldDB" id="A0A9D9IPK0"/>
<proteinExistence type="predicted"/>
<dbReference type="Gene3D" id="3.30.1240.10">
    <property type="match status" value="1"/>
</dbReference>
<sequence length="281" mass="31250">MEKTLYVSDLDGTLLNRNSEVSESSRMLLNRLIKEDGILFTVATARTPATVVRLLSGVETILPYIVMTGAAMWKDGLINRRYMKPERAEYLLDVCRRNGISPFLYTYNDSDSILEVWHAVAMNGYERNFMRQRTGTPYKRFVISDTLPAGVADRTMLLFSAAPYRQVAAAYAEAQRRLPCSMTCYHDIFDPATGFLEVMAEGVSKAAAVKRLADDVGATRVVVFGDSPNDLSMRSVADLFVAPENASKEVLAVADCIADNNNNDCVARWIEADVAHRVGRQ</sequence>
<dbReference type="InterPro" id="IPR036412">
    <property type="entry name" value="HAD-like_sf"/>
</dbReference>
<reference evidence="1" key="1">
    <citation type="submission" date="2020-10" db="EMBL/GenBank/DDBJ databases">
        <authorList>
            <person name="Gilroy R."/>
        </authorList>
    </citation>
    <scope>NUCLEOTIDE SEQUENCE</scope>
    <source>
        <strain evidence="1">6919</strain>
    </source>
</reference>
<dbReference type="NCBIfam" id="TIGR01484">
    <property type="entry name" value="HAD-SF-IIB"/>
    <property type="match status" value="1"/>
</dbReference>
<name>A0A9D9IPK0_9BACT</name>
<dbReference type="PANTHER" id="PTHR10000:SF8">
    <property type="entry name" value="HAD SUPERFAMILY HYDROLASE-LIKE, TYPE 3"/>
    <property type="match status" value="1"/>
</dbReference>
<evidence type="ECO:0000313" key="1">
    <source>
        <dbReference type="EMBL" id="MBO8475900.1"/>
    </source>
</evidence>
<dbReference type="InterPro" id="IPR023214">
    <property type="entry name" value="HAD_sf"/>
</dbReference>
<reference evidence="1" key="2">
    <citation type="journal article" date="2021" name="PeerJ">
        <title>Extensive microbial diversity within the chicken gut microbiome revealed by metagenomics and culture.</title>
        <authorList>
            <person name="Gilroy R."/>
            <person name="Ravi A."/>
            <person name="Getino M."/>
            <person name="Pursley I."/>
            <person name="Horton D.L."/>
            <person name="Alikhan N.F."/>
            <person name="Baker D."/>
            <person name="Gharbi K."/>
            <person name="Hall N."/>
            <person name="Watson M."/>
            <person name="Adriaenssens E.M."/>
            <person name="Foster-Nyarko E."/>
            <person name="Jarju S."/>
            <person name="Secka A."/>
            <person name="Antonio M."/>
            <person name="Oren A."/>
            <person name="Chaudhuri R.R."/>
            <person name="La Ragione R."/>
            <person name="Hildebrand F."/>
            <person name="Pallen M.J."/>
        </authorList>
    </citation>
    <scope>NUCLEOTIDE SEQUENCE</scope>
    <source>
        <strain evidence="1">6919</strain>
    </source>
</reference>
<dbReference type="GO" id="GO:0005829">
    <property type="term" value="C:cytosol"/>
    <property type="evidence" value="ECO:0007669"/>
    <property type="project" value="TreeGrafter"/>
</dbReference>
<gene>
    <name evidence="1" type="ORF">IAB88_02785</name>
</gene>
<dbReference type="InterPro" id="IPR006379">
    <property type="entry name" value="HAD-SF_hydro_IIB"/>
</dbReference>
<accession>A0A9D9IPK0</accession>